<evidence type="ECO:0000313" key="4">
    <source>
        <dbReference type="EMBL" id="QCO12815.1"/>
    </source>
</evidence>
<sequence length="145" mass="16748">MMALTPEQKQANKEERRIRDKAHRERCDAREAAKKDGLGDIADSEIMLRLHAAQVEEKDLMRDRDYELAELDREIARLKARRETIAAEWHAKWGVVREQVRAAWNEKNAAEAALEKRLDEQFPDLTGGARSSAVIWDERRKALSA</sequence>
<keyword evidence="1" id="KW-0175">Coiled coil</keyword>
<keyword evidence="6" id="KW-1185">Reference proteome</keyword>
<name>A0A4D8QPJ6_AZOBR</name>
<accession>A0A4D8QPJ6</accession>
<dbReference type="GeneID" id="56447833"/>
<protein>
    <submittedName>
        <fullName evidence="4">Uncharacterized protein</fullName>
    </submittedName>
</protein>
<dbReference type="EMBL" id="CP032342">
    <property type="protein sequence ID" value="QCO12815.1"/>
    <property type="molecule type" value="Genomic_DNA"/>
</dbReference>
<organism evidence="4 5">
    <name type="scientific">Azospirillum brasilense</name>
    <dbReference type="NCBI Taxonomy" id="192"/>
    <lineage>
        <taxon>Bacteria</taxon>
        <taxon>Pseudomonadati</taxon>
        <taxon>Pseudomonadota</taxon>
        <taxon>Alphaproteobacteria</taxon>
        <taxon>Rhodospirillales</taxon>
        <taxon>Azospirillaceae</taxon>
        <taxon>Azospirillum</taxon>
    </lineage>
</organism>
<proteinExistence type="predicted"/>
<evidence type="ECO:0000256" key="2">
    <source>
        <dbReference type="SAM" id="MobiDB-lite"/>
    </source>
</evidence>
<evidence type="ECO:0000313" key="5">
    <source>
        <dbReference type="Proteomes" id="UP000298774"/>
    </source>
</evidence>
<dbReference type="AlphaFoldDB" id="A0A4D8QPJ6"/>
<feature type="coiled-coil region" evidence="1">
    <location>
        <begin position="61"/>
        <end position="88"/>
    </location>
</feature>
<dbReference type="RefSeq" id="WP_015989370.1">
    <property type="nucleotide sequence ID" value="NZ_CP032342.1"/>
</dbReference>
<evidence type="ECO:0000313" key="6">
    <source>
        <dbReference type="Proteomes" id="UP001277471"/>
    </source>
</evidence>
<feature type="compositionally biased region" description="Basic and acidic residues" evidence="2">
    <location>
        <begin position="10"/>
        <end position="35"/>
    </location>
</feature>
<geneLocation type="plasmid" evidence="4 5">
    <name>p3</name>
</geneLocation>
<dbReference type="Proteomes" id="UP001277471">
    <property type="component" value="Unassembled WGS sequence"/>
</dbReference>
<feature type="region of interest" description="Disordered" evidence="2">
    <location>
        <begin position="1"/>
        <end position="35"/>
    </location>
</feature>
<evidence type="ECO:0000313" key="3">
    <source>
        <dbReference type="EMBL" id="MDX5949767.1"/>
    </source>
</evidence>
<reference evidence="4 5" key="1">
    <citation type="submission" date="2018-09" db="EMBL/GenBank/DDBJ databases">
        <title>Whole genome based analysis of evolution and adaptive divergence in Indian and Brazilian strains of Azospirillum brasilense.</title>
        <authorList>
            <person name="Singh C."/>
            <person name="Tripathi A.K."/>
        </authorList>
    </citation>
    <scope>NUCLEOTIDE SEQUENCE [LARGE SCALE GENOMIC DNA]</scope>
    <source>
        <strain evidence="4 5">MTCC4038</strain>
        <plasmid evidence="4 5">p3</plasmid>
    </source>
</reference>
<dbReference type="Proteomes" id="UP000298774">
    <property type="component" value="Plasmid p3"/>
</dbReference>
<keyword evidence="4" id="KW-0614">Plasmid</keyword>
<evidence type="ECO:0000256" key="1">
    <source>
        <dbReference type="SAM" id="Coils"/>
    </source>
</evidence>
<gene>
    <name evidence="4" type="ORF">D3868_27795</name>
    <name evidence="3" type="ORF">SIM66_00895</name>
</gene>
<reference evidence="3 6" key="2">
    <citation type="submission" date="2023-11" db="EMBL/GenBank/DDBJ databases">
        <title>MicrobeMod: A computational toolkit for identifying prokaryotic methylation and restriction-modification with nanopore sequencing.</title>
        <authorList>
            <person name="Crits-Christoph A."/>
            <person name="Kang S.C."/>
            <person name="Lee H."/>
            <person name="Ostrov N."/>
        </authorList>
    </citation>
    <scope>NUCLEOTIDE SEQUENCE [LARGE SCALE GENOMIC DNA]</scope>
    <source>
        <strain evidence="3 6">ATCC 29145</strain>
    </source>
</reference>
<dbReference type="EMBL" id="JAWXYC010000001">
    <property type="protein sequence ID" value="MDX5949767.1"/>
    <property type="molecule type" value="Genomic_DNA"/>
</dbReference>